<evidence type="ECO:0000313" key="2">
    <source>
        <dbReference type="Proteomes" id="UP001595696"/>
    </source>
</evidence>
<accession>A0ABV8DNK8</accession>
<keyword evidence="2" id="KW-1185">Reference proteome</keyword>
<proteinExistence type="predicted"/>
<organism evidence="1 2">
    <name type="scientific">Nocardia jiangsuensis</name>
    <dbReference type="NCBI Taxonomy" id="1691563"/>
    <lineage>
        <taxon>Bacteria</taxon>
        <taxon>Bacillati</taxon>
        <taxon>Actinomycetota</taxon>
        <taxon>Actinomycetes</taxon>
        <taxon>Mycobacteriales</taxon>
        <taxon>Nocardiaceae</taxon>
        <taxon>Nocardia</taxon>
    </lineage>
</organism>
<dbReference type="PANTHER" id="PTHR43393:SF3">
    <property type="entry name" value="LYSINE DECARBOXYLASE-LIKE PROTEIN"/>
    <property type="match status" value="1"/>
</dbReference>
<name>A0ABV8DNK8_9NOCA</name>
<dbReference type="PANTHER" id="PTHR43393">
    <property type="entry name" value="CYTOKININ RIBOSIDE 5'-MONOPHOSPHATE PHOSPHORIBOHYDROLASE"/>
    <property type="match status" value="1"/>
</dbReference>
<dbReference type="Pfam" id="PF18306">
    <property type="entry name" value="LDcluster4"/>
    <property type="match status" value="1"/>
</dbReference>
<reference evidence="2" key="1">
    <citation type="journal article" date="2019" name="Int. J. Syst. Evol. Microbiol.">
        <title>The Global Catalogue of Microorganisms (GCM) 10K type strain sequencing project: providing services to taxonomists for standard genome sequencing and annotation.</title>
        <authorList>
            <consortium name="The Broad Institute Genomics Platform"/>
            <consortium name="The Broad Institute Genome Sequencing Center for Infectious Disease"/>
            <person name="Wu L."/>
            <person name="Ma J."/>
        </authorList>
    </citation>
    <scope>NUCLEOTIDE SEQUENCE [LARGE SCALE GENOMIC DNA]</scope>
    <source>
        <strain evidence="2">CGMCC 4.7330</strain>
    </source>
</reference>
<dbReference type="EMBL" id="JBHSAX010000006">
    <property type="protein sequence ID" value="MFC3961648.1"/>
    <property type="molecule type" value="Genomic_DNA"/>
</dbReference>
<protein>
    <submittedName>
        <fullName evidence="1">LOG family protein</fullName>
    </submittedName>
</protein>
<evidence type="ECO:0000313" key="1">
    <source>
        <dbReference type="EMBL" id="MFC3961648.1"/>
    </source>
</evidence>
<sequence length="166" mass="16535">MPPIQVAVCGPRNCTDTDTDVARQIGQLLAEAGATVLCGGGRGVMAAVAEGASTAGGLVIGVRPDDDRTATCAGLSAVLYTNMGEARNAILIWSADAVIVVGGSWGTLSELALANRRGETPIVSIGGWTIHDADGNPVSAAMSAATPQEAVALALNSLTKSTSGTS</sequence>
<dbReference type="Gene3D" id="3.40.50.450">
    <property type="match status" value="1"/>
</dbReference>
<comment type="caution">
    <text evidence="1">The sequence shown here is derived from an EMBL/GenBank/DDBJ whole genome shotgun (WGS) entry which is preliminary data.</text>
</comment>
<dbReference type="InterPro" id="IPR041164">
    <property type="entry name" value="LDcluster4"/>
</dbReference>
<dbReference type="InterPro" id="IPR052341">
    <property type="entry name" value="LOG_family_nucleotidases"/>
</dbReference>
<gene>
    <name evidence="1" type="ORF">ACFO0B_06570</name>
</gene>
<dbReference type="Proteomes" id="UP001595696">
    <property type="component" value="Unassembled WGS sequence"/>
</dbReference>
<dbReference type="SUPFAM" id="SSF102405">
    <property type="entry name" value="MCP/YpsA-like"/>
    <property type="match status" value="1"/>
</dbReference>
<dbReference type="RefSeq" id="WP_378611406.1">
    <property type="nucleotide sequence ID" value="NZ_JBHSAX010000006.1"/>
</dbReference>